<dbReference type="EMBL" id="BAABDQ010000049">
    <property type="protein sequence ID" value="GAA3613112.1"/>
    <property type="molecule type" value="Genomic_DNA"/>
</dbReference>
<dbReference type="RefSeq" id="WP_345576422.1">
    <property type="nucleotide sequence ID" value="NZ_BAABDQ010000049.1"/>
</dbReference>
<sequence length="71" mass="7201">MDGAPYWVVSDPAVVPAPGSGELVYATGRARGSFFGFEQGNAALLPRRAASPSAPRNAVPIAANSTCHTGS</sequence>
<feature type="region of interest" description="Disordered" evidence="1">
    <location>
        <begin position="49"/>
        <end position="71"/>
    </location>
</feature>
<evidence type="ECO:0000313" key="3">
    <source>
        <dbReference type="Proteomes" id="UP001500630"/>
    </source>
</evidence>
<comment type="caution">
    <text evidence="2">The sequence shown here is derived from an EMBL/GenBank/DDBJ whole genome shotgun (WGS) entry which is preliminary data.</text>
</comment>
<name>A0ABP6ZM44_9ACTN</name>
<evidence type="ECO:0000256" key="1">
    <source>
        <dbReference type="SAM" id="MobiDB-lite"/>
    </source>
</evidence>
<accession>A0ABP6ZM44</accession>
<gene>
    <name evidence="2" type="ORF">GCM10022419_117730</name>
</gene>
<organism evidence="2 3">
    <name type="scientific">Nonomuraea rosea</name>
    <dbReference type="NCBI Taxonomy" id="638574"/>
    <lineage>
        <taxon>Bacteria</taxon>
        <taxon>Bacillati</taxon>
        <taxon>Actinomycetota</taxon>
        <taxon>Actinomycetes</taxon>
        <taxon>Streptosporangiales</taxon>
        <taxon>Streptosporangiaceae</taxon>
        <taxon>Nonomuraea</taxon>
    </lineage>
</organism>
<feature type="compositionally biased region" description="Low complexity" evidence="1">
    <location>
        <begin position="49"/>
        <end position="58"/>
    </location>
</feature>
<keyword evidence="3" id="KW-1185">Reference proteome</keyword>
<protein>
    <submittedName>
        <fullName evidence="2">Uncharacterized protein</fullName>
    </submittedName>
</protein>
<proteinExistence type="predicted"/>
<evidence type="ECO:0000313" key="2">
    <source>
        <dbReference type="EMBL" id="GAA3613112.1"/>
    </source>
</evidence>
<reference evidence="3" key="1">
    <citation type="journal article" date="2019" name="Int. J. Syst. Evol. Microbiol.">
        <title>The Global Catalogue of Microorganisms (GCM) 10K type strain sequencing project: providing services to taxonomists for standard genome sequencing and annotation.</title>
        <authorList>
            <consortium name="The Broad Institute Genomics Platform"/>
            <consortium name="The Broad Institute Genome Sequencing Center for Infectious Disease"/>
            <person name="Wu L."/>
            <person name="Ma J."/>
        </authorList>
    </citation>
    <scope>NUCLEOTIDE SEQUENCE [LARGE SCALE GENOMIC DNA]</scope>
    <source>
        <strain evidence="3">JCM 17326</strain>
    </source>
</reference>
<dbReference type="Proteomes" id="UP001500630">
    <property type="component" value="Unassembled WGS sequence"/>
</dbReference>